<dbReference type="Proteomes" id="UP000805841">
    <property type="component" value="Unassembled WGS sequence"/>
</dbReference>
<evidence type="ECO:0000313" key="2">
    <source>
        <dbReference type="Proteomes" id="UP000805841"/>
    </source>
</evidence>
<proteinExistence type="predicted"/>
<evidence type="ECO:0000313" key="1">
    <source>
        <dbReference type="EMBL" id="MBD1597496.1"/>
    </source>
</evidence>
<sequence length="80" mass="9479">MTKPLDFVQSRLAERINTIATADFDSLALSNYTTTVGYLYALRDFRLLDEQQWQRWLEHARETYCQWSGREEHDDGLALH</sequence>
<dbReference type="RefSeq" id="WP_190416921.1">
    <property type="nucleotide sequence ID" value="NZ_JAAOCA010000002.1"/>
</dbReference>
<dbReference type="EMBL" id="JAAOCA010000002">
    <property type="protein sequence ID" value="MBD1597496.1"/>
    <property type="molecule type" value="Genomic_DNA"/>
</dbReference>
<comment type="caution">
    <text evidence="1">The sequence shown here is derived from an EMBL/GenBank/DDBJ whole genome shotgun (WGS) entry which is preliminary data.</text>
</comment>
<keyword evidence="2" id="KW-1185">Reference proteome</keyword>
<reference evidence="1 2" key="1">
    <citation type="journal article" date="2020" name="Insects">
        <title>Bacteria Belonging to Pseudomonas typographi sp. nov. from the Bark Beetle Ips typographus Have Genomic Potential to Aid in the Host Ecology.</title>
        <authorList>
            <person name="Peral-Aranega E."/>
            <person name="Saati-Santamaria Z."/>
            <person name="Kolarik M."/>
            <person name="Rivas R."/>
            <person name="Garcia-Fraile P."/>
        </authorList>
    </citation>
    <scope>NUCLEOTIDE SEQUENCE [LARGE SCALE GENOMIC DNA]</scope>
    <source>
        <strain evidence="1 2">CA3A</strain>
    </source>
</reference>
<name>A0ABR7YWC1_9PSED</name>
<accession>A0ABR7YWC1</accession>
<gene>
    <name evidence="1" type="ORF">HAQ05_02035</name>
</gene>
<organism evidence="1 2">
    <name type="scientific">Pseudomonas typographi</name>
    <dbReference type="NCBI Taxonomy" id="2715964"/>
    <lineage>
        <taxon>Bacteria</taxon>
        <taxon>Pseudomonadati</taxon>
        <taxon>Pseudomonadota</taxon>
        <taxon>Gammaproteobacteria</taxon>
        <taxon>Pseudomonadales</taxon>
        <taxon>Pseudomonadaceae</taxon>
        <taxon>Pseudomonas</taxon>
    </lineage>
</organism>
<protein>
    <submittedName>
        <fullName evidence="1">Uncharacterized protein</fullName>
    </submittedName>
</protein>